<evidence type="ECO:0000256" key="2">
    <source>
        <dbReference type="ARBA" id="ARBA00022771"/>
    </source>
</evidence>
<evidence type="ECO:0000256" key="5">
    <source>
        <dbReference type="SAM" id="MobiDB-lite"/>
    </source>
</evidence>
<feature type="region of interest" description="Disordered" evidence="5">
    <location>
        <begin position="957"/>
        <end position="1041"/>
    </location>
</feature>
<feature type="region of interest" description="Disordered" evidence="5">
    <location>
        <begin position="268"/>
        <end position="331"/>
    </location>
</feature>
<protein>
    <recommendedName>
        <fullName evidence="6">C3H1-type domain-containing protein</fullName>
    </recommendedName>
</protein>
<feature type="compositionally biased region" description="Pro residues" evidence="5">
    <location>
        <begin position="893"/>
        <end position="909"/>
    </location>
</feature>
<feature type="compositionally biased region" description="Basic residues" evidence="5">
    <location>
        <begin position="274"/>
        <end position="283"/>
    </location>
</feature>
<evidence type="ECO:0000313" key="8">
    <source>
        <dbReference type="Proteomes" id="UP000799423"/>
    </source>
</evidence>
<accession>A0A6A7BCL7</accession>
<feature type="compositionally biased region" description="Polar residues" evidence="5">
    <location>
        <begin position="1020"/>
        <end position="1029"/>
    </location>
</feature>
<dbReference type="InterPro" id="IPR036855">
    <property type="entry name" value="Znf_CCCH_sf"/>
</dbReference>
<keyword evidence="3 4" id="KW-0862">Zinc</keyword>
<dbReference type="PROSITE" id="PS50103">
    <property type="entry name" value="ZF_C3H1"/>
    <property type="match status" value="1"/>
</dbReference>
<feature type="compositionally biased region" description="Polar residues" evidence="5">
    <location>
        <begin position="649"/>
        <end position="663"/>
    </location>
</feature>
<keyword evidence="2 4" id="KW-0863">Zinc-finger</keyword>
<feature type="compositionally biased region" description="Acidic residues" evidence="5">
    <location>
        <begin position="306"/>
        <end position="321"/>
    </location>
</feature>
<sequence>MAANHVPSDQSPLQAQNIYTDSPYQHLFNSADRFSTPAWDAPLGQQAGLAPNASGQHWHNGAFTQQTFPNHGQSYATQNPSARTPSPYQYGQFRQQGSIGSYGPSSNVDPSLGLDPNAIRQQQQSPYPMPMRHANPQGQPGTITPQALQHNVAPAQQSRPSASSYQIPRSTAEIFAQQRSIPAASFVKPVRVPEYEIPKGRKSGGLYVVDQAALAKATKSIALNKFVTLGSEPFHLATNRTALPVYTVRQSIKDLKRAGADSKKLRAKLAQAKSHSKTLKSVKRPVETMAGLRRAVSESGSSSESSTDDSDFTDDEEEEEMPIPASRPDDPHAAVRYDIIKATWFPSSSSPSSDKIKTSMREIWEVLSTIQKRWRIDTKAVTDAEEQKKVGELPVLKSRVTSQRDLLHSALKAVLEYSHPDVIYHLSQIKPFLFLCYQFLANRFHSKDYDGPLSAVIFEVLSRCGTLTSDLLDETKVARALTSIKKHANEKHKGLIQQIFDSAVANSKKAKVSPPPSAGQTENKGAKRPATELGARSGSEGPMVKKAKSVEPLTNGAKKDSGARPSKAPATSSATTVTQKKPGEKPATASAPIKTRVSQVTNKPSSIFASLTAATKKPAAPAGGAANKLNVPAKPMQTTAAKDRKPAAATSTKPSFSFAQTMASLVKPKEQEAAPVKTEKQFPAETSEEKAKRLRKESRRHLRVTFRPDASLVDIKYFTHVPEEEEGHEENFVRDAGDIGGEGRMFKQHKELDVDEDEDPEEVDYRTWTAPSQIDFSQMPKDAEGNFAPYGGGTKQPVCPEKDANVQRENLTLMVFYSNASDIPPSPREPPEVMKEGSTPATVVNFGTPPESVLKKSPQPAAQPAAVPDFSRLEDIIASLSNVGPGANQTPFTAPPAPPQETFAPPPAGPTTDLAALLASLGQAPPAPMPMQAPPQQPPAPPAFDYASLVASMQAQAANGMSLPPPPPGPMPFAFPFGVQPPMPDAAAYQPSMQPQYSQQDQYNQQANGGTKRPRDDGSANVNSANQAQGKRHKNRGERPHKVLACKFYQKGTCNKGDNCTYIHDLS</sequence>
<feature type="compositionally biased region" description="Pro residues" evidence="5">
    <location>
        <begin position="963"/>
        <end position="984"/>
    </location>
</feature>
<dbReference type="EMBL" id="MU006296">
    <property type="protein sequence ID" value="KAF2853100.1"/>
    <property type="molecule type" value="Genomic_DNA"/>
</dbReference>
<feature type="compositionally biased region" description="Low complexity" evidence="5">
    <location>
        <begin position="988"/>
        <end position="1008"/>
    </location>
</feature>
<feature type="region of interest" description="Disordered" evidence="5">
    <location>
        <begin position="38"/>
        <end position="116"/>
    </location>
</feature>
<keyword evidence="1 4" id="KW-0479">Metal-binding</keyword>
<organism evidence="7 8">
    <name type="scientific">Plenodomus tracheiphilus IPT5</name>
    <dbReference type="NCBI Taxonomy" id="1408161"/>
    <lineage>
        <taxon>Eukaryota</taxon>
        <taxon>Fungi</taxon>
        <taxon>Dikarya</taxon>
        <taxon>Ascomycota</taxon>
        <taxon>Pezizomycotina</taxon>
        <taxon>Dothideomycetes</taxon>
        <taxon>Pleosporomycetidae</taxon>
        <taxon>Pleosporales</taxon>
        <taxon>Pleosporineae</taxon>
        <taxon>Leptosphaeriaceae</taxon>
        <taxon>Plenodomus</taxon>
    </lineage>
</organism>
<feature type="region of interest" description="Disordered" evidence="5">
    <location>
        <begin position="507"/>
        <end position="602"/>
    </location>
</feature>
<evidence type="ECO:0000256" key="4">
    <source>
        <dbReference type="PROSITE-ProRule" id="PRU00723"/>
    </source>
</evidence>
<keyword evidence="8" id="KW-1185">Reference proteome</keyword>
<dbReference type="OrthoDB" id="4347at2759"/>
<feature type="domain" description="C3H1-type" evidence="6">
    <location>
        <begin position="1045"/>
        <end position="1067"/>
    </location>
</feature>
<dbReference type="Pfam" id="PF18345">
    <property type="entry name" value="zf_CCCH_4"/>
    <property type="match status" value="1"/>
</dbReference>
<dbReference type="SMART" id="SM00356">
    <property type="entry name" value="ZnF_C3H1"/>
    <property type="match status" value="1"/>
</dbReference>
<feature type="region of interest" description="Disordered" evidence="5">
    <location>
        <begin position="819"/>
        <end position="868"/>
    </location>
</feature>
<reference evidence="7" key="1">
    <citation type="submission" date="2020-01" db="EMBL/GenBank/DDBJ databases">
        <authorList>
            <consortium name="DOE Joint Genome Institute"/>
            <person name="Haridas S."/>
            <person name="Albert R."/>
            <person name="Binder M."/>
            <person name="Bloem J."/>
            <person name="Labutti K."/>
            <person name="Salamov A."/>
            <person name="Andreopoulos B."/>
            <person name="Baker S.E."/>
            <person name="Barry K."/>
            <person name="Bills G."/>
            <person name="Bluhm B.H."/>
            <person name="Cannon C."/>
            <person name="Castanera R."/>
            <person name="Culley D.E."/>
            <person name="Daum C."/>
            <person name="Ezra D."/>
            <person name="Gonzalez J.B."/>
            <person name="Henrissat B."/>
            <person name="Kuo A."/>
            <person name="Liang C."/>
            <person name="Lipzen A."/>
            <person name="Lutzoni F."/>
            <person name="Magnuson J."/>
            <person name="Mondo S."/>
            <person name="Nolan M."/>
            <person name="Ohm R."/>
            <person name="Pangilinan J."/>
            <person name="Park H.-J."/>
            <person name="Ramirez L."/>
            <person name="Alfaro M."/>
            <person name="Sun H."/>
            <person name="Tritt A."/>
            <person name="Yoshinaga Y."/>
            <person name="Zwiers L.-H."/>
            <person name="Turgeon B.G."/>
            <person name="Goodwin S.B."/>
            <person name="Spatafora J.W."/>
            <person name="Crous P.W."/>
            <person name="Grigoriev I.V."/>
        </authorList>
    </citation>
    <scope>NUCLEOTIDE SEQUENCE</scope>
    <source>
        <strain evidence="7">IPT5</strain>
    </source>
</reference>
<proteinExistence type="predicted"/>
<dbReference type="InterPro" id="IPR000571">
    <property type="entry name" value="Znf_CCCH"/>
</dbReference>
<dbReference type="AlphaFoldDB" id="A0A6A7BCL7"/>
<evidence type="ECO:0000256" key="3">
    <source>
        <dbReference type="ARBA" id="ARBA00022833"/>
    </source>
</evidence>
<name>A0A6A7BCL7_9PLEO</name>
<evidence type="ECO:0000259" key="6">
    <source>
        <dbReference type="PROSITE" id="PS50103"/>
    </source>
</evidence>
<feature type="compositionally biased region" description="Low complexity" evidence="5">
    <location>
        <begin position="614"/>
        <end position="626"/>
    </location>
</feature>
<feature type="region of interest" description="Disordered" evidence="5">
    <location>
        <begin position="614"/>
        <end position="699"/>
    </location>
</feature>
<evidence type="ECO:0000313" key="7">
    <source>
        <dbReference type="EMBL" id="KAF2853100.1"/>
    </source>
</evidence>
<evidence type="ECO:0000256" key="1">
    <source>
        <dbReference type="ARBA" id="ARBA00022723"/>
    </source>
</evidence>
<feature type="region of interest" description="Disordered" evidence="5">
    <location>
        <begin position="126"/>
        <end position="145"/>
    </location>
</feature>
<dbReference type="SUPFAM" id="SSF90229">
    <property type="entry name" value="CCCH zinc finger"/>
    <property type="match status" value="1"/>
</dbReference>
<gene>
    <name evidence="7" type="ORF">T440DRAFT_318603</name>
</gene>
<feature type="compositionally biased region" description="Low complexity" evidence="5">
    <location>
        <begin position="858"/>
        <end position="868"/>
    </location>
</feature>
<feature type="compositionally biased region" description="Pro residues" evidence="5">
    <location>
        <begin position="925"/>
        <end position="942"/>
    </location>
</feature>
<feature type="compositionally biased region" description="Polar residues" evidence="5">
    <location>
        <begin position="569"/>
        <end position="579"/>
    </location>
</feature>
<feature type="region of interest" description="Disordered" evidence="5">
    <location>
        <begin position="881"/>
        <end position="944"/>
    </location>
</feature>
<feature type="compositionally biased region" description="Basic and acidic residues" evidence="5">
    <location>
        <begin position="667"/>
        <end position="691"/>
    </location>
</feature>
<dbReference type="Proteomes" id="UP000799423">
    <property type="component" value="Unassembled WGS sequence"/>
</dbReference>
<dbReference type="Gene3D" id="4.10.1000.10">
    <property type="entry name" value="Zinc finger, CCCH-type"/>
    <property type="match status" value="1"/>
</dbReference>
<feature type="zinc finger region" description="C3H1-type" evidence="4">
    <location>
        <begin position="1045"/>
        <end position="1067"/>
    </location>
</feature>
<dbReference type="GO" id="GO:0008270">
    <property type="term" value="F:zinc ion binding"/>
    <property type="evidence" value="ECO:0007669"/>
    <property type="project" value="UniProtKB-KW"/>
</dbReference>
<feature type="compositionally biased region" description="Polar residues" evidence="5">
    <location>
        <begin position="136"/>
        <end position="145"/>
    </location>
</feature>
<feature type="region of interest" description="Disordered" evidence="5">
    <location>
        <begin position="770"/>
        <end position="800"/>
    </location>
</feature>
<feature type="compositionally biased region" description="Polar residues" evidence="5">
    <location>
        <begin position="53"/>
        <end position="109"/>
    </location>
</feature>